<protein>
    <recommendedName>
        <fullName evidence="13">Multidrug resistance-associated protein lethal(2)03659</fullName>
    </recommendedName>
</protein>
<feature type="transmembrane region" description="Helical" evidence="8">
    <location>
        <begin position="301"/>
        <end position="323"/>
    </location>
</feature>
<dbReference type="PROSITE" id="PS50893">
    <property type="entry name" value="ABC_TRANSPORTER_2"/>
    <property type="match status" value="2"/>
</dbReference>
<feature type="transmembrane region" description="Helical" evidence="8">
    <location>
        <begin position="181"/>
        <end position="201"/>
    </location>
</feature>
<dbReference type="PANTHER" id="PTHR24223:SF415">
    <property type="entry name" value="FI20190P1"/>
    <property type="match status" value="1"/>
</dbReference>
<keyword evidence="6 8" id="KW-1133">Transmembrane helix</keyword>
<keyword evidence="4" id="KW-0547">Nucleotide-binding</keyword>
<dbReference type="SUPFAM" id="SSF90123">
    <property type="entry name" value="ABC transporter transmembrane region"/>
    <property type="match status" value="2"/>
</dbReference>
<feature type="domain" description="ABC transmembrane type-1" evidence="10">
    <location>
        <begin position="79"/>
        <end position="352"/>
    </location>
</feature>
<keyword evidence="3 8" id="KW-0812">Transmembrane</keyword>
<dbReference type="InterPro" id="IPR027417">
    <property type="entry name" value="P-loop_NTPase"/>
</dbReference>
<dbReference type="SMART" id="SM00382">
    <property type="entry name" value="AAA"/>
    <property type="match status" value="2"/>
</dbReference>
<evidence type="ECO:0000313" key="11">
    <source>
        <dbReference type="EMBL" id="KAJ8951068.1"/>
    </source>
</evidence>
<feature type="transmembrane region" description="Helical" evidence="8">
    <location>
        <begin position="889"/>
        <end position="907"/>
    </location>
</feature>
<keyword evidence="2" id="KW-0813">Transport</keyword>
<dbReference type="FunFam" id="3.40.50.300:FF:000482">
    <property type="entry name" value="Multidrug resistance-associated protein member 4"/>
    <property type="match status" value="1"/>
</dbReference>
<keyword evidence="5" id="KW-0067">ATP-binding</keyword>
<dbReference type="InterPro" id="IPR017871">
    <property type="entry name" value="ABC_transporter-like_CS"/>
</dbReference>
<comment type="caution">
    <text evidence="11">The sequence shown here is derived from an EMBL/GenBank/DDBJ whole genome shotgun (WGS) entry which is preliminary data.</text>
</comment>
<proteinExistence type="predicted"/>
<accession>A0AAV8YIG3</accession>
<feature type="transmembrane region" description="Helical" evidence="8">
    <location>
        <begin position="789"/>
        <end position="814"/>
    </location>
</feature>
<dbReference type="FunFam" id="3.40.50.300:FF:000163">
    <property type="entry name" value="Multidrug resistance-associated protein member 4"/>
    <property type="match status" value="1"/>
</dbReference>
<sequence length="1353" mass="152560">WMVGLFSKGSRKGLEVIDLYKAVGRDQSTRLGDKLERNWNQEVQRAKLKNTEPSLLRALTKTFIWNYMLYGLSLFVQMVILRSVQPLVLSNFIKQFTTIDETNSTEYMYIFGSALVGISVVIVFLMHHTNFALSCIGMRIRIAASSLVYRKIMRLNQNSLGQTAIGQVVNLLSNDVNRFDLVVLVLHYLWVMPFQTAIITYFIWTEVGISCLAGVLSMALFTLPVQGYLGKLTGKLRVKVANKTDKRVKLMSEVISGIQVIKMYTWEKPFEKIIKMARSTEIDDLKTTSYLRAFFSSANVFIERATLCLTVICYVLLGNVITADRVFSMAQFFNILQLGMAIFYPLAISFGAEAWVSVKRLQEFLVLDERETSKIDKHNLKEVQITNVSAAWVPVTTILHNINIHIPPNTLCAIVGPVGAGKSSLLQLILGELPASSGKIYLGGEISYSSQEPWLFASTVRANILFGQPYDKRLYQKIVKVCALEKDFQQFPQGDKTIVGERGVSLSGGQRARINLARAVYRQADVYLLDDPLSAVDTHVGKHLFEECIIKYLKGKTRILVTHQLQYLKKADLIVVINEGSIEAQGTFDELANSKLDFTKMLAAADESNDKEKVIVPDNEVELEQTLNLRRTSVLSLANSTLSESIEIAQTNVENDEETGENSDLSPFKEYFKAARNTCLLVFVAIVILMSQAACTGADYWVAFWTQQEEVRHLNNSIIMKNVVHQPIVEKIEIYDMSSIHEKTPSYYTYTREVNETRPQHPFSFSDLFDQVQVNNDIYTLLKTEVAMYFYGALIICAIVITLARSLLFFNVAMRASKNLHSKMFHALLQAPMRFFDTNPSGRVLNRFSKDMGAIDEILPRVMWDAIQTILRSRTGMAYYCEYAGPGALWGRVNAIMLIMAGILINVGVSNPYIIIAMVILGAVFIKIRAWYIKTAKAIKHLEGITKSPVFSHVSSSLNGIVTIRASKAEDVLINEFDEHQDVHTSAWYLTITCMVSFGLWLDTICVIFVFCVTFSFIILHLCKFSTVNGSLVGLALSQSLILTGMLQHGMRQTAEVINQLTSVERVLQYTTIETEGPFETPSEKMPKLPWPSKGLIEFRNLCLKYVKEDPPVLKNLNFVIQPGEKIGIVGRTGAGKSSLISALFRLAPLEGNIFIDGVDTQQLGLNYLRKNISIIPQEPVLFSATLRYNLDPFDEFEDSKLWEALEEVELKDAVSNLNFLVSEGGSNFSLGQRQLVCLARAILRNNKILIMDEATANVDPRTDSFIQATIRRKFKDCTVLTIAHRLNTIMDSDKVMVMSSGCMLEYDHPHRLLQFPEGHFHKMLLQTGPMMSMQLKDIAHEAYRQKTESRIL</sequence>
<dbReference type="EMBL" id="JAPWTK010000090">
    <property type="protein sequence ID" value="KAJ8951068.1"/>
    <property type="molecule type" value="Genomic_DNA"/>
</dbReference>
<dbReference type="GO" id="GO:0016887">
    <property type="term" value="F:ATP hydrolysis activity"/>
    <property type="evidence" value="ECO:0007669"/>
    <property type="project" value="InterPro"/>
</dbReference>
<evidence type="ECO:0000256" key="2">
    <source>
        <dbReference type="ARBA" id="ARBA00022448"/>
    </source>
</evidence>
<dbReference type="Gene3D" id="3.40.50.300">
    <property type="entry name" value="P-loop containing nucleotide triphosphate hydrolases"/>
    <property type="match status" value="2"/>
</dbReference>
<dbReference type="PANTHER" id="PTHR24223">
    <property type="entry name" value="ATP-BINDING CASSETTE SUB-FAMILY C"/>
    <property type="match status" value="1"/>
</dbReference>
<evidence type="ECO:0000259" key="9">
    <source>
        <dbReference type="PROSITE" id="PS50893"/>
    </source>
</evidence>
<dbReference type="CDD" id="cd03250">
    <property type="entry name" value="ABCC_MRP_domain1"/>
    <property type="match status" value="1"/>
</dbReference>
<gene>
    <name evidence="11" type="ORF">NQ318_003766</name>
</gene>
<dbReference type="PROSITE" id="PS50929">
    <property type="entry name" value="ABC_TM1F"/>
    <property type="match status" value="2"/>
</dbReference>
<dbReference type="Pfam" id="PF00664">
    <property type="entry name" value="ABC_membrane"/>
    <property type="match status" value="3"/>
</dbReference>
<evidence type="ECO:0000256" key="6">
    <source>
        <dbReference type="ARBA" id="ARBA00022989"/>
    </source>
</evidence>
<dbReference type="GO" id="GO:0140359">
    <property type="term" value="F:ABC-type transporter activity"/>
    <property type="evidence" value="ECO:0007669"/>
    <property type="project" value="InterPro"/>
</dbReference>
<dbReference type="SUPFAM" id="SSF52540">
    <property type="entry name" value="P-loop containing nucleoside triphosphate hydrolases"/>
    <property type="match status" value="2"/>
</dbReference>
<evidence type="ECO:0000256" key="7">
    <source>
        <dbReference type="ARBA" id="ARBA00023136"/>
    </source>
</evidence>
<dbReference type="InterPro" id="IPR050173">
    <property type="entry name" value="ABC_transporter_C-like"/>
</dbReference>
<name>A0AAV8YIG3_9CUCU</name>
<dbReference type="Proteomes" id="UP001162162">
    <property type="component" value="Unassembled WGS sequence"/>
</dbReference>
<dbReference type="Pfam" id="PF00005">
    <property type="entry name" value="ABC_tran"/>
    <property type="match status" value="2"/>
</dbReference>
<evidence type="ECO:0000256" key="4">
    <source>
        <dbReference type="ARBA" id="ARBA00022741"/>
    </source>
</evidence>
<feature type="domain" description="ABC transporter" evidence="9">
    <location>
        <begin position="1097"/>
        <end position="1326"/>
    </location>
</feature>
<evidence type="ECO:0000313" key="12">
    <source>
        <dbReference type="Proteomes" id="UP001162162"/>
    </source>
</evidence>
<dbReference type="Gene3D" id="1.20.1560.10">
    <property type="entry name" value="ABC transporter type 1, transmembrane domain"/>
    <property type="match status" value="2"/>
</dbReference>
<feature type="transmembrane region" description="Helical" evidence="8">
    <location>
        <begin position="105"/>
        <end position="125"/>
    </location>
</feature>
<dbReference type="PROSITE" id="PS00211">
    <property type="entry name" value="ABC_TRANSPORTER_1"/>
    <property type="match status" value="2"/>
</dbReference>
<dbReference type="InterPro" id="IPR003593">
    <property type="entry name" value="AAA+_ATPase"/>
</dbReference>
<evidence type="ECO:0000259" key="10">
    <source>
        <dbReference type="PROSITE" id="PS50929"/>
    </source>
</evidence>
<feature type="transmembrane region" description="Helical" evidence="8">
    <location>
        <begin position="64"/>
        <end position="84"/>
    </location>
</feature>
<evidence type="ECO:0000256" key="3">
    <source>
        <dbReference type="ARBA" id="ARBA00022692"/>
    </source>
</evidence>
<feature type="transmembrane region" description="Helical" evidence="8">
    <location>
        <begin position="679"/>
        <end position="702"/>
    </location>
</feature>
<evidence type="ECO:0000256" key="1">
    <source>
        <dbReference type="ARBA" id="ARBA00004141"/>
    </source>
</evidence>
<feature type="transmembrane region" description="Helical" evidence="8">
    <location>
        <begin position="913"/>
        <end position="932"/>
    </location>
</feature>
<dbReference type="GO" id="GO:0016020">
    <property type="term" value="C:membrane"/>
    <property type="evidence" value="ECO:0007669"/>
    <property type="project" value="UniProtKB-SubCell"/>
</dbReference>
<dbReference type="GO" id="GO:0005524">
    <property type="term" value="F:ATP binding"/>
    <property type="evidence" value="ECO:0007669"/>
    <property type="project" value="UniProtKB-KW"/>
</dbReference>
<dbReference type="InterPro" id="IPR036640">
    <property type="entry name" value="ABC1_TM_sf"/>
</dbReference>
<dbReference type="InterPro" id="IPR011527">
    <property type="entry name" value="ABC1_TM_dom"/>
</dbReference>
<comment type="subcellular location">
    <subcellularLocation>
        <location evidence="1">Membrane</location>
        <topology evidence="1">Multi-pass membrane protein</topology>
    </subcellularLocation>
</comment>
<feature type="non-terminal residue" evidence="11">
    <location>
        <position position="1"/>
    </location>
</feature>
<dbReference type="InterPro" id="IPR003439">
    <property type="entry name" value="ABC_transporter-like_ATP-bd"/>
</dbReference>
<reference evidence="11" key="1">
    <citation type="journal article" date="2023" name="Insect Mol. Biol.">
        <title>Genome sequencing provides insights into the evolution of gene families encoding plant cell wall-degrading enzymes in longhorned beetles.</title>
        <authorList>
            <person name="Shin N.R."/>
            <person name="Okamura Y."/>
            <person name="Kirsch R."/>
            <person name="Pauchet Y."/>
        </authorList>
    </citation>
    <scope>NUCLEOTIDE SEQUENCE</scope>
    <source>
        <strain evidence="11">AMC_N1</strain>
    </source>
</reference>
<organism evidence="11 12">
    <name type="scientific">Aromia moschata</name>
    <dbReference type="NCBI Taxonomy" id="1265417"/>
    <lineage>
        <taxon>Eukaryota</taxon>
        <taxon>Metazoa</taxon>
        <taxon>Ecdysozoa</taxon>
        <taxon>Arthropoda</taxon>
        <taxon>Hexapoda</taxon>
        <taxon>Insecta</taxon>
        <taxon>Pterygota</taxon>
        <taxon>Neoptera</taxon>
        <taxon>Endopterygota</taxon>
        <taxon>Coleoptera</taxon>
        <taxon>Polyphaga</taxon>
        <taxon>Cucujiformia</taxon>
        <taxon>Chrysomeloidea</taxon>
        <taxon>Cerambycidae</taxon>
        <taxon>Cerambycinae</taxon>
        <taxon>Callichromatini</taxon>
        <taxon>Aromia</taxon>
    </lineage>
</organism>
<evidence type="ECO:0000256" key="8">
    <source>
        <dbReference type="SAM" id="Phobius"/>
    </source>
</evidence>
<feature type="transmembrane region" description="Helical" evidence="8">
    <location>
        <begin position="207"/>
        <end position="229"/>
    </location>
</feature>
<feature type="domain" description="ABC transporter" evidence="9">
    <location>
        <begin position="383"/>
        <end position="604"/>
    </location>
</feature>
<dbReference type="FunFam" id="1.20.1560.10:FF:000026">
    <property type="entry name" value="Multidrug resistance-associated protein lethal(2)03659"/>
    <property type="match status" value="1"/>
</dbReference>
<keyword evidence="12" id="KW-1185">Reference proteome</keyword>
<keyword evidence="7 8" id="KW-0472">Membrane</keyword>
<dbReference type="CDD" id="cd03244">
    <property type="entry name" value="ABCC_MRP_domain2"/>
    <property type="match status" value="1"/>
</dbReference>
<feature type="transmembrane region" description="Helical" evidence="8">
    <location>
        <begin position="335"/>
        <end position="356"/>
    </location>
</feature>
<evidence type="ECO:0000256" key="5">
    <source>
        <dbReference type="ARBA" id="ARBA00022840"/>
    </source>
</evidence>
<evidence type="ECO:0008006" key="13">
    <source>
        <dbReference type="Google" id="ProtNLM"/>
    </source>
</evidence>
<feature type="transmembrane region" description="Helical" evidence="8">
    <location>
        <begin position="1000"/>
        <end position="1022"/>
    </location>
</feature>
<feature type="domain" description="ABC transmembrane type-1" evidence="10">
    <location>
        <begin position="762"/>
        <end position="1063"/>
    </location>
</feature>